<protein>
    <recommendedName>
        <fullName evidence="10">Phospholipase D-like protein</fullName>
    </recommendedName>
</protein>
<dbReference type="EMBL" id="FOIC01000006">
    <property type="protein sequence ID" value="SET38069.1"/>
    <property type="molecule type" value="Genomic_DNA"/>
</dbReference>
<dbReference type="AlphaFoldDB" id="A0A1I0DZB8"/>
<proteinExistence type="predicted"/>
<gene>
    <name evidence="7" type="ORF">SAMN04488694_10636</name>
    <name evidence="6" type="ORF">SAMN05192552_1006159</name>
</gene>
<accession>A0A1I0DZB8</accession>
<dbReference type="EMBL" id="FMZP01000006">
    <property type="protein sequence ID" value="SDC71173.1"/>
    <property type="molecule type" value="Genomic_DNA"/>
</dbReference>
<evidence type="ECO:0000313" key="6">
    <source>
        <dbReference type="EMBL" id="SDC71173.1"/>
    </source>
</evidence>
<dbReference type="STRING" id="392421.SAMN04488694_10636"/>
<reference evidence="7" key="1">
    <citation type="submission" date="2016-10" db="EMBL/GenBank/DDBJ databases">
        <authorList>
            <person name="de Groot N.N."/>
        </authorList>
    </citation>
    <scope>NUCLEOTIDE SEQUENCE [LARGE SCALE GENOMIC DNA]</scope>
    <source>
        <strain evidence="7">CDM_6</strain>
    </source>
</reference>
<organism evidence="7 8">
    <name type="scientific">Natrinema hispanicum</name>
    <dbReference type="NCBI Taxonomy" id="392421"/>
    <lineage>
        <taxon>Archaea</taxon>
        <taxon>Methanobacteriati</taxon>
        <taxon>Methanobacteriota</taxon>
        <taxon>Stenosarchaea group</taxon>
        <taxon>Halobacteria</taxon>
        <taxon>Halobacteriales</taxon>
        <taxon>Natrialbaceae</taxon>
        <taxon>Natrinema</taxon>
    </lineage>
</organism>
<evidence type="ECO:0000313" key="8">
    <source>
        <dbReference type="Proteomes" id="UP000199320"/>
    </source>
</evidence>
<dbReference type="InterPro" id="IPR035906">
    <property type="entry name" value="MetI-like_sf"/>
</dbReference>
<dbReference type="Proteomes" id="UP000324021">
    <property type="component" value="Unassembled WGS sequence"/>
</dbReference>
<feature type="transmembrane region" description="Helical" evidence="5">
    <location>
        <begin position="72"/>
        <end position="99"/>
    </location>
</feature>
<keyword evidence="4 5" id="KW-0472">Membrane</keyword>
<dbReference type="GO" id="GO:0016020">
    <property type="term" value="C:membrane"/>
    <property type="evidence" value="ECO:0007669"/>
    <property type="project" value="UniProtKB-SubCell"/>
</dbReference>
<keyword evidence="8" id="KW-1185">Reference proteome</keyword>
<evidence type="ECO:0000256" key="2">
    <source>
        <dbReference type="ARBA" id="ARBA00022692"/>
    </source>
</evidence>
<evidence type="ECO:0008006" key="10">
    <source>
        <dbReference type="Google" id="ProtNLM"/>
    </source>
</evidence>
<comment type="subcellular location">
    <subcellularLocation>
        <location evidence="1">Membrane</location>
        <topology evidence="1">Multi-pass membrane protein</topology>
    </subcellularLocation>
</comment>
<dbReference type="Proteomes" id="UP000199320">
    <property type="component" value="Unassembled WGS sequence"/>
</dbReference>
<evidence type="ECO:0000313" key="9">
    <source>
        <dbReference type="Proteomes" id="UP000324021"/>
    </source>
</evidence>
<reference evidence="8 9" key="2">
    <citation type="submission" date="2016-10" db="EMBL/GenBank/DDBJ databases">
        <authorList>
            <person name="Varghese N."/>
            <person name="Submissions S."/>
        </authorList>
    </citation>
    <scope>NUCLEOTIDE SEQUENCE [LARGE SCALE GENOMIC DNA]</scope>
    <source>
        <strain evidence="6 9">CDM_1</strain>
        <strain evidence="8">CDM_6</strain>
    </source>
</reference>
<evidence type="ECO:0000256" key="5">
    <source>
        <dbReference type="SAM" id="Phobius"/>
    </source>
</evidence>
<evidence type="ECO:0000313" key="7">
    <source>
        <dbReference type="EMBL" id="SET38069.1"/>
    </source>
</evidence>
<evidence type="ECO:0000256" key="1">
    <source>
        <dbReference type="ARBA" id="ARBA00004141"/>
    </source>
</evidence>
<sequence>MVPRSNDRPLTSGEIMLHYALLPLQAGGETAQIDGTTMLIAMVIGFIIGVVIAVGAAYWVYKDAAKRDNNELAWAIGVGALLFLFFPIGVIALIAYVILRSDETTTEPMTGETAGGEW</sequence>
<keyword evidence="3 5" id="KW-1133">Transmembrane helix</keyword>
<dbReference type="SUPFAM" id="SSF161098">
    <property type="entry name" value="MetI-like"/>
    <property type="match status" value="1"/>
</dbReference>
<feature type="transmembrane region" description="Helical" evidence="5">
    <location>
        <begin position="38"/>
        <end position="60"/>
    </location>
</feature>
<evidence type="ECO:0000256" key="3">
    <source>
        <dbReference type="ARBA" id="ARBA00022989"/>
    </source>
</evidence>
<keyword evidence="2 5" id="KW-0812">Transmembrane</keyword>
<evidence type="ECO:0000256" key="4">
    <source>
        <dbReference type="ARBA" id="ARBA00023136"/>
    </source>
</evidence>
<name>A0A1I0DZB8_9EURY</name>